<reference evidence="10 11" key="1">
    <citation type="submission" date="2016-03" db="EMBL/GenBank/DDBJ databases">
        <title>The draft genome sequence of Fonsecaea nubica causative agent of cutaneous subcutaneous infection in human host.</title>
        <authorList>
            <person name="Costa F."/>
            <person name="Sybren D.H."/>
            <person name="Raittz R.T."/>
            <person name="Weiss V.A."/>
            <person name="Leao A.C."/>
            <person name="Gomes R."/>
            <person name="De Souza E.M."/>
            <person name="Pedrosa F.O."/>
            <person name="Steffens M.B."/>
            <person name="Bombassaro A."/>
            <person name="Tadra-Sfeir M.Z."/>
            <person name="Moreno L.F."/>
            <person name="Najafzadeh M.J."/>
            <person name="Felipe M.S."/>
            <person name="Teixeira M."/>
            <person name="Sun J."/>
            <person name="Xi L."/>
            <person name="Castro M.A."/>
            <person name="Vicente V.A."/>
        </authorList>
    </citation>
    <scope>NUCLEOTIDE SEQUENCE [LARGE SCALE GENOMIC DNA]</scope>
    <source>
        <strain evidence="10 11">CBS 269.64</strain>
    </source>
</reference>
<sequence length="949" mass="107349">MASSSSSSADTVQATPDPRHARKKFVCAQQNCGKSFVRREHLHRHESNHKDGDLTCRRCAAHFRRRDLLERHVQRHRQKDAEAGGEGLGNLATKKRLWRDSAGRIVNASRPQKIVTTSPRFDAVYDRQTRATAEDAHNALPSPPISDPSTGLDQMGHEQATDDTFLQDPWQSIDLNMMFPTQGAADLDFLSDSWWSDQSYQTTAEGPCGLPYNDVSFPDTTISFSTSLPTLQYYSWLFGNDFANTTDHQSEPLPDMTTGIGFTDHQMQDHSVTGRFDPSLRTPPPPPVQFRNEETRFPSLNTHVRQTVGYPSTNTQPRPLPQGLPSYPSAPTNQVGANELGMIGLDSPDLYFPSSRQTRSSTRTPSDFVDSPSLTLPDTYIRRRPTKLPMITNEARDGLLQLIAQARPTWPDKSEISPCDPLLSLQSLQRYSDLFFTRFNSTYPLIHAATFQSSKAHPLQLMSIVLLGATYCDKRTHLLAVCVHNIMRPLIHSSKDFGPRPKLWMLQTILLVECFGKSRAGERQHDMSNLYHGLQINLLRRSDCHNAYLPPWDEATQTLEDYWHMAIEAEEKRRLALISFMWDTQHAIFFAQILCLNASELKVTLPWDTAIWEADTAEEWLHLSQTSPAPLPYLTVLQMYTDPSVSSAPMHLNGLSRVLVFHGLMSLSWDFRRRDQTALNKNATSTQVRWQSKISACYAKWKEDFDRYTRDVLSTLSTGTAEHTKFQRYAVGNSAVYHTAQLVLEVETADLQIHAGAKHITGRPVTDLDRQRSRVRLNEYMTRDDGKGMGQATWHAARLIRDGIRKLDNWDVDDMILFPWCLYLATLTCWTTHSIAAGSHADEQQKPPLYDPPAADDAEAGEDDDDDWDSRTDMNALVSALTRLDPTRQTFAKDIWSAARTYRPHGLLNCVVKTLATVRWAVVREGVIVLTHLINRTRGDVPGLQSDEV</sequence>
<keyword evidence="5" id="KW-0862">Zinc</keyword>
<name>A0A178DI36_9EURO</name>
<evidence type="ECO:0000313" key="10">
    <source>
        <dbReference type="EMBL" id="OAL40685.1"/>
    </source>
</evidence>
<feature type="domain" description="C2H2-type" evidence="9">
    <location>
        <begin position="54"/>
        <end position="81"/>
    </location>
</feature>
<evidence type="ECO:0000256" key="5">
    <source>
        <dbReference type="ARBA" id="ARBA00022833"/>
    </source>
</evidence>
<dbReference type="RefSeq" id="XP_022505697.1">
    <property type="nucleotide sequence ID" value="XM_022638732.1"/>
</dbReference>
<dbReference type="InterPro" id="IPR013087">
    <property type="entry name" value="Znf_C2H2_type"/>
</dbReference>
<dbReference type="InterPro" id="IPR051059">
    <property type="entry name" value="VerF-like"/>
</dbReference>
<evidence type="ECO:0000256" key="8">
    <source>
        <dbReference type="SAM" id="MobiDB-lite"/>
    </source>
</evidence>
<dbReference type="GO" id="GO:0000978">
    <property type="term" value="F:RNA polymerase II cis-regulatory region sequence-specific DNA binding"/>
    <property type="evidence" value="ECO:0007669"/>
    <property type="project" value="InterPro"/>
</dbReference>
<dbReference type="GO" id="GO:0006351">
    <property type="term" value="P:DNA-templated transcription"/>
    <property type="evidence" value="ECO:0007669"/>
    <property type="project" value="InterPro"/>
</dbReference>
<evidence type="ECO:0000256" key="1">
    <source>
        <dbReference type="ARBA" id="ARBA00004123"/>
    </source>
</evidence>
<dbReference type="InterPro" id="IPR007219">
    <property type="entry name" value="XnlR_reg_dom"/>
</dbReference>
<keyword evidence="6" id="KW-0539">Nucleus</keyword>
<protein>
    <recommendedName>
        <fullName evidence="9">C2H2-type domain-containing protein</fullName>
    </recommendedName>
</protein>
<organism evidence="10 11">
    <name type="scientific">Fonsecaea nubica</name>
    <dbReference type="NCBI Taxonomy" id="856822"/>
    <lineage>
        <taxon>Eukaryota</taxon>
        <taxon>Fungi</taxon>
        <taxon>Dikarya</taxon>
        <taxon>Ascomycota</taxon>
        <taxon>Pezizomycotina</taxon>
        <taxon>Eurotiomycetes</taxon>
        <taxon>Chaetothyriomycetidae</taxon>
        <taxon>Chaetothyriales</taxon>
        <taxon>Herpotrichiellaceae</taxon>
        <taxon>Fonsecaea</taxon>
    </lineage>
</organism>
<keyword evidence="3" id="KW-0677">Repeat</keyword>
<keyword evidence="11" id="KW-1185">Reference proteome</keyword>
<dbReference type="Gene3D" id="3.30.160.60">
    <property type="entry name" value="Classic Zinc Finger"/>
    <property type="match status" value="1"/>
</dbReference>
<dbReference type="PANTHER" id="PTHR40626">
    <property type="entry name" value="MIP31509P"/>
    <property type="match status" value="1"/>
</dbReference>
<accession>A0A178DI36</accession>
<dbReference type="Pfam" id="PF04082">
    <property type="entry name" value="Fungal_trans"/>
    <property type="match status" value="1"/>
</dbReference>
<dbReference type="AlphaFoldDB" id="A0A178DI36"/>
<keyword evidence="4 7" id="KW-0863">Zinc-finger</keyword>
<dbReference type="GeneID" id="34583848"/>
<dbReference type="PROSITE" id="PS00028">
    <property type="entry name" value="ZINC_FINGER_C2H2_1"/>
    <property type="match status" value="2"/>
</dbReference>
<evidence type="ECO:0000256" key="4">
    <source>
        <dbReference type="ARBA" id="ARBA00022771"/>
    </source>
</evidence>
<proteinExistence type="predicted"/>
<feature type="region of interest" description="Disordered" evidence="8">
    <location>
        <begin position="1"/>
        <end position="22"/>
    </location>
</feature>
<feature type="compositionally biased region" description="Acidic residues" evidence="8">
    <location>
        <begin position="854"/>
        <end position="868"/>
    </location>
</feature>
<comment type="caution">
    <text evidence="10">The sequence shown here is derived from an EMBL/GenBank/DDBJ whole genome shotgun (WGS) entry which is preliminary data.</text>
</comment>
<dbReference type="PANTHER" id="PTHR40626:SF18">
    <property type="entry name" value="NICOTINATE CATABOLISM CLUSTER-SPECIFIC TRANSCRIPTION FACTOR"/>
    <property type="match status" value="1"/>
</dbReference>
<keyword evidence="2" id="KW-0479">Metal-binding</keyword>
<evidence type="ECO:0000313" key="11">
    <source>
        <dbReference type="Proteomes" id="UP000185904"/>
    </source>
</evidence>
<evidence type="ECO:0000259" key="9">
    <source>
        <dbReference type="PROSITE" id="PS50157"/>
    </source>
</evidence>
<feature type="domain" description="C2H2-type" evidence="9">
    <location>
        <begin position="25"/>
        <end position="49"/>
    </location>
</feature>
<dbReference type="PROSITE" id="PS50157">
    <property type="entry name" value="ZINC_FINGER_C2H2_2"/>
    <property type="match status" value="2"/>
</dbReference>
<dbReference type="EMBL" id="LVCJ01000001">
    <property type="protein sequence ID" value="OAL40685.1"/>
    <property type="molecule type" value="Genomic_DNA"/>
</dbReference>
<dbReference type="CDD" id="cd12148">
    <property type="entry name" value="fungal_TF_MHR"/>
    <property type="match status" value="1"/>
</dbReference>
<evidence type="ECO:0000256" key="3">
    <source>
        <dbReference type="ARBA" id="ARBA00022737"/>
    </source>
</evidence>
<feature type="region of interest" description="Disordered" evidence="8">
    <location>
        <begin position="129"/>
        <end position="151"/>
    </location>
</feature>
<dbReference type="GO" id="GO:0008270">
    <property type="term" value="F:zinc ion binding"/>
    <property type="evidence" value="ECO:0007669"/>
    <property type="project" value="UniProtKB-KW"/>
</dbReference>
<dbReference type="SMART" id="SM00355">
    <property type="entry name" value="ZnF_C2H2"/>
    <property type="match status" value="2"/>
</dbReference>
<dbReference type="Proteomes" id="UP000185904">
    <property type="component" value="Unassembled WGS sequence"/>
</dbReference>
<feature type="region of interest" description="Disordered" evidence="8">
    <location>
        <begin position="841"/>
        <end position="870"/>
    </location>
</feature>
<gene>
    <name evidence="10" type="ORF">AYO20_00421</name>
</gene>
<dbReference type="GO" id="GO:0000785">
    <property type="term" value="C:chromatin"/>
    <property type="evidence" value="ECO:0007669"/>
    <property type="project" value="TreeGrafter"/>
</dbReference>
<feature type="region of interest" description="Disordered" evidence="8">
    <location>
        <begin position="274"/>
        <end position="293"/>
    </location>
</feature>
<evidence type="ECO:0000256" key="2">
    <source>
        <dbReference type="ARBA" id="ARBA00022723"/>
    </source>
</evidence>
<dbReference type="GO" id="GO:0005634">
    <property type="term" value="C:nucleus"/>
    <property type="evidence" value="ECO:0007669"/>
    <property type="project" value="UniProtKB-SubCell"/>
</dbReference>
<evidence type="ECO:0000256" key="6">
    <source>
        <dbReference type="ARBA" id="ARBA00023242"/>
    </source>
</evidence>
<dbReference type="GO" id="GO:0000981">
    <property type="term" value="F:DNA-binding transcription factor activity, RNA polymerase II-specific"/>
    <property type="evidence" value="ECO:0007669"/>
    <property type="project" value="InterPro"/>
</dbReference>
<evidence type="ECO:0000256" key="7">
    <source>
        <dbReference type="PROSITE-ProRule" id="PRU00042"/>
    </source>
</evidence>
<dbReference type="OrthoDB" id="1405595at2759"/>
<comment type="subcellular location">
    <subcellularLocation>
        <location evidence="1">Nucleus</location>
    </subcellularLocation>
</comment>